<accession>A0AAV4NDC3</accession>
<feature type="non-terminal residue" evidence="2">
    <location>
        <position position="1"/>
    </location>
</feature>
<gene>
    <name evidence="2" type="ORF">CEXT_671141</name>
</gene>
<evidence type="ECO:0000313" key="3">
    <source>
        <dbReference type="Proteomes" id="UP001054945"/>
    </source>
</evidence>
<keyword evidence="3" id="KW-1185">Reference proteome</keyword>
<sequence length="95" mass="9981">RAERKRKQTRAGYAAFCCAPTRTPVGIPSPKKARLDVTHARARSGGGSGGGPSSRQRDTSVTANQGAPLGKLQHTRKVPKPQLRVGKVNDTHGGA</sequence>
<reference evidence="2 3" key="1">
    <citation type="submission" date="2021-06" db="EMBL/GenBank/DDBJ databases">
        <title>Caerostris extrusa draft genome.</title>
        <authorList>
            <person name="Kono N."/>
            <person name="Arakawa K."/>
        </authorList>
    </citation>
    <scope>NUCLEOTIDE SEQUENCE [LARGE SCALE GENOMIC DNA]</scope>
</reference>
<dbReference type="AlphaFoldDB" id="A0AAV4NDC3"/>
<name>A0AAV4NDC3_CAEEX</name>
<organism evidence="2 3">
    <name type="scientific">Caerostris extrusa</name>
    <name type="common">Bark spider</name>
    <name type="synonym">Caerostris bankana</name>
    <dbReference type="NCBI Taxonomy" id="172846"/>
    <lineage>
        <taxon>Eukaryota</taxon>
        <taxon>Metazoa</taxon>
        <taxon>Ecdysozoa</taxon>
        <taxon>Arthropoda</taxon>
        <taxon>Chelicerata</taxon>
        <taxon>Arachnida</taxon>
        <taxon>Araneae</taxon>
        <taxon>Araneomorphae</taxon>
        <taxon>Entelegynae</taxon>
        <taxon>Araneoidea</taxon>
        <taxon>Araneidae</taxon>
        <taxon>Caerostris</taxon>
    </lineage>
</organism>
<feature type="region of interest" description="Disordered" evidence="1">
    <location>
        <begin position="22"/>
        <end position="95"/>
    </location>
</feature>
<comment type="caution">
    <text evidence="2">The sequence shown here is derived from an EMBL/GenBank/DDBJ whole genome shotgun (WGS) entry which is preliminary data.</text>
</comment>
<protein>
    <recommendedName>
        <fullName evidence="4">Kinesin family member 24</fullName>
    </recommendedName>
</protein>
<dbReference type="Proteomes" id="UP001054945">
    <property type="component" value="Unassembled WGS sequence"/>
</dbReference>
<evidence type="ECO:0000313" key="2">
    <source>
        <dbReference type="EMBL" id="GIX81387.1"/>
    </source>
</evidence>
<proteinExistence type="predicted"/>
<evidence type="ECO:0000256" key="1">
    <source>
        <dbReference type="SAM" id="MobiDB-lite"/>
    </source>
</evidence>
<evidence type="ECO:0008006" key="4">
    <source>
        <dbReference type="Google" id="ProtNLM"/>
    </source>
</evidence>
<dbReference type="EMBL" id="BPLR01020675">
    <property type="protein sequence ID" value="GIX81387.1"/>
    <property type="molecule type" value="Genomic_DNA"/>
</dbReference>